<protein>
    <submittedName>
        <fullName evidence="5">Uncharacterized protein LOC109726741</fullName>
    </submittedName>
</protein>
<feature type="compositionally biased region" description="Basic and acidic residues" evidence="1">
    <location>
        <begin position="134"/>
        <end position="143"/>
    </location>
</feature>
<dbReference type="Proteomes" id="UP000092600">
    <property type="component" value="Unassembled WGS sequence"/>
</dbReference>
<dbReference type="Proteomes" id="UP000515123">
    <property type="component" value="Linkage group 21"/>
</dbReference>
<feature type="compositionally biased region" description="Basic and acidic residues" evidence="1">
    <location>
        <begin position="160"/>
        <end position="171"/>
    </location>
</feature>
<evidence type="ECO:0000313" key="4">
    <source>
        <dbReference type="Proteomes" id="UP000515123"/>
    </source>
</evidence>
<dbReference type="AlphaFoldDB" id="A0A199W4P3"/>
<gene>
    <name evidence="5" type="primary">LOC109726741</name>
    <name evidence="2" type="ORF">ACMD2_10036</name>
</gene>
<evidence type="ECO:0000313" key="3">
    <source>
        <dbReference type="Proteomes" id="UP000092600"/>
    </source>
</evidence>
<feature type="compositionally biased region" description="Pro residues" evidence="1">
    <location>
        <begin position="48"/>
        <end position="57"/>
    </location>
</feature>
<feature type="region of interest" description="Disordered" evidence="1">
    <location>
        <begin position="31"/>
        <end position="220"/>
    </location>
</feature>
<keyword evidence="4" id="KW-1185">Reference proteome</keyword>
<reference evidence="2 3" key="1">
    <citation type="journal article" date="2016" name="DNA Res.">
        <title>The draft genome of MD-2 pineapple using hybrid error correction of long reads.</title>
        <authorList>
            <person name="Redwan R.M."/>
            <person name="Saidin A."/>
            <person name="Kumar S.V."/>
        </authorList>
    </citation>
    <scope>NUCLEOTIDE SEQUENCE [LARGE SCALE GENOMIC DNA]</scope>
    <source>
        <strain evidence="3">cv. MD2</strain>
        <tissue evidence="2">Leaf</tissue>
    </source>
</reference>
<reference evidence="5" key="2">
    <citation type="submission" date="2025-04" db="UniProtKB">
        <authorList>
            <consortium name="RefSeq"/>
        </authorList>
    </citation>
    <scope>IDENTIFICATION</scope>
    <source>
        <tissue evidence="5">Leaf</tissue>
    </source>
</reference>
<sequence>MAQTYIPPFPNLRNGDDVNYTECFDIAREERIAGMTVDPNDSNQNPKTNPPPPPPPAKTKSEGHRPVKASTRPDPQHYKDKVDDGSSRQKSSKAGSRGGPSPLHPAHESKPSRKDGANPPAERYPTHNSHHQQHKDQRDDGSSHRRPSKASSRGPSPLHPAHESKSLRSDRPNPFAERVPSDGRGSHTPGRSRRKHAGGQGYEPQKEDHYAIPPLTNFDENNAVNITDVFKKAKEDLSSASPNVHAQPTYPTYQTTKHEKSSQKSCSCCAVM</sequence>
<organism evidence="2 3">
    <name type="scientific">Ananas comosus</name>
    <name type="common">Pineapple</name>
    <name type="synonym">Ananas ananas</name>
    <dbReference type="NCBI Taxonomy" id="4615"/>
    <lineage>
        <taxon>Eukaryota</taxon>
        <taxon>Viridiplantae</taxon>
        <taxon>Streptophyta</taxon>
        <taxon>Embryophyta</taxon>
        <taxon>Tracheophyta</taxon>
        <taxon>Spermatophyta</taxon>
        <taxon>Magnoliopsida</taxon>
        <taxon>Liliopsida</taxon>
        <taxon>Poales</taxon>
        <taxon>Bromeliaceae</taxon>
        <taxon>Bromelioideae</taxon>
        <taxon>Ananas</taxon>
    </lineage>
</organism>
<accession>A0A199W4P3</accession>
<evidence type="ECO:0000313" key="5">
    <source>
        <dbReference type="RefSeq" id="XP_020112117.1"/>
    </source>
</evidence>
<dbReference type="GeneID" id="109726741"/>
<feature type="region of interest" description="Disordered" evidence="1">
    <location>
        <begin position="236"/>
        <end position="262"/>
    </location>
</feature>
<dbReference type="STRING" id="4615.A0A199W4P3"/>
<feature type="compositionally biased region" description="Polar residues" evidence="1">
    <location>
        <begin position="238"/>
        <end position="255"/>
    </location>
</feature>
<feature type="compositionally biased region" description="Basic and acidic residues" evidence="1">
    <location>
        <begin position="105"/>
        <end position="116"/>
    </location>
</feature>
<evidence type="ECO:0000256" key="1">
    <source>
        <dbReference type="SAM" id="MobiDB-lite"/>
    </source>
</evidence>
<feature type="compositionally biased region" description="Basic and acidic residues" evidence="1">
    <location>
        <begin position="74"/>
        <end position="87"/>
    </location>
</feature>
<evidence type="ECO:0000313" key="2">
    <source>
        <dbReference type="EMBL" id="OAY84284.1"/>
    </source>
</evidence>
<dbReference type="EMBL" id="LSRQ01000233">
    <property type="protein sequence ID" value="OAY84284.1"/>
    <property type="molecule type" value="Genomic_DNA"/>
</dbReference>
<proteinExistence type="predicted"/>
<dbReference type="RefSeq" id="XP_020112117.1">
    <property type="nucleotide sequence ID" value="XM_020256528.1"/>
</dbReference>
<name>A0A199W4P3_ANACO</name>